<feature type="chain" id="PRO_5042121233" evidence="2">
    <location>
        <begin position="22"/>
        <end position="127"/>
    </location>
</feature>
<comment type="caution">
    <text evidence="3">The sequence shown here is derived from an EMBL/GenBank/DDBJ whole genome shotgun (WGS) entry which is preliminary data.</text>
</comment>
<dbReference type="PANTHER" id="PTHR46955:SF3">
    <property type="entry name" value="G_PROTEIN_RECEP_F1_2 DOMAIN-CONTAINING PROTEIN"/>
    <property type="match status" value="1"/>
</dbReference>
<feature type="signal peptide" evidence="2">
    <location>
        <begin position="1"/>
        <end position="21"/>
    </location>
</feature>
<evidence type="ECO:0000313" key="4">
    <source>
        <dbReference type="Proteomes" id="UP001196413"/>
    </source>
</evidence>
<evidence type="ECO:0000313" key="3">
    <source>
        <dbReference type="EMBL" id="KAJ1349042.1"/>
    </source>
</evidence>
<proteinExistence type="predicted"/>
<protein>
    <submittedName>
        <fullName evidence="3">Uncharacterized protein</fullName>
    </submittedName>
</protein>
<name>A0AAD5MHC1_PARTN</name>
<organism evidence="3 4">
    <name type="scientific">Parelaphostrongylus tenuis</name>
    <name type="common">Meningeal worm</name>
    <dbReference type="NCBI Taxonomy" id="148309"/>
    <lineage>
        <taxon>Eukaryota</taxon>
        <taxon>Metazoa</taxon>
        <taxon>Ecdysozoa</taxon>
        <taxon>Nematoda</taxon>
        <taxon>Chromadorea</taxon>
        <taxon>Rhabditida</taxon>
        <taxon>Rhabditina</taxon>
        <taxon>Rhabditomorpha</taxon>
        <taxon>Strongyloidea</taxon>
        <taxon>Metastrongylidae</taxon>
        <taxon>Parelaphostrongylus</taxon>
    </lineage>
</organism>
<dbReference type="InterPro" id="IPR052322">
    <property type="entry name" value="Mito_rRNA_Mtase_NSUN4"/>
</dbReference>
<keyword evidence="2" id="KW-0732">Signal</keyword>
<keyword evidence="4" id="KW-1185">Reference proteome</keyword>
<keyword evidence="1" id="KW-0812">Transmembrane</keyword>
<dbReference type="PANTHER" id="PTHR46955">
    <property type="entry name" value="PROTEIN CBG01349-RELATED"/>
    <property type="match status" value="1"/>
</dbReference>
<keyword evidence="1" id="KW-1133">Transmembrane helix</keyword>
<dbReference type="Proteomes" id="UP001196413">
    <property type="component" value="Unassembled WGS sequence"/>
</dbReference>
<dbReference type="AlphaFoldDB" id="A0AAD5MHC1"/>
<evidence type="ECO:0000256" key="2">
    <source>
        <dbReference type="SAM" id="SignalP"/>
    </source>
</evidence>
<sequence length="127" mass="13657">MGFIVIGLTLLFLIKLRDVQRKPQSVEATESRGNNFTQANLSCVGILLTSLVVTLPSVVIGVAGKTIASAVGPFYFLSLLCSGLLSNIVHVVLNKEMRYLTAKCIKAKGSASVPFVKTIPTKFMTQL</sequence>
<feature type="transmembrane region" description="Helical" evidence="1">
    <location>
        <begin position="74"/>
        <end position="93"/>
    </location>
</feature>
<keyword evidence="1" id="KW-0472">Membrane</keyword>
<dbReference type="EMBL" id="JAHQIW010000603">
    <property type="protein sequence ID" value="KAJ1349042.1"/>
    <property type="molecule type" value="Genomic_DNA"/>
</dbReference>
<feature type="transmembrane region" description="Helical" evidence="1">
    <location>
        <begin position="37"/>
        <end position="62"/>
    </location>
</feature>
<gene>
    <name evidence="3" type="ORF">KIN20_004483</name>
</gene>
<evidence type="ECO:0000256" key="1">
    <source>
        <dbReference type="SAM" id="Phobius"/>
    </source>
</evidence>
<accession>A0AAD5MHC1</accession>
<reference evidence="3" key="1">
    <citation type="submission" date="2021-06" db="EMBL/GenBank/DDBJ databases">
        <title>Parelaphostrongylus tenuis whole genome reference sequence.</title>
        <authorList>
            <person name="Garwood T.J."/>
            <person name="Larsen P.A."/>
            <person name="Fountain-Jones N.M."/>
            <person name="Garbe J.R."/>
            <person name="Macchietto M.G."/>
            <person name="Kania S.A."/>
            <person name="Gerhold R.W."/>
            <person name="Richards J.E."/>
            <person name="Wolf T.M."/>
        </authorList>
    </citation>
    <scope>NUCLEOTIDE SEQUENCE</scope>
    <source>
        <strain evidence="3">MNPRO001-30</strain>
        <tissue evidence="3">Meninges</tissue>
    </source>
</reference>